<feature type="compositionally biased region" description="Acidic residues" evidence="1">
    <location>
        <begin position="48"/>
        <end position="57"/>
    </location>
</feature>
<dbReference type="AlphaFoldDB" id="A0A7W9A564"/>
<comment type="caution">
    <text evidence="2">The sequence shown here is derived from an EMBL/GenBank/DDBJ whole genome shotgun (WGS) entry which is preliminary data.</text>
</comment>
<accession>A0A7W9A564</accession>
<proteinExistence type="predicted"/>
<feature type="region of interest" description="Disordered" evidence="1">
    <location>
        <begin position="90"/>
        <end position="128"/>
    </location>
</feature>
<dbReference type="EMBL" id="JACIJB010000013">
    <property type="protein sequence ID" value="MBB5661669.1"/>
    <property type="molecule type" value="Genomic_DNA"/>
</dbReference>
<feature type="region of interest" description="Disordered" evidence="1">
    <location>
        <begin position="1"/>
        <end position="74"/>
    </location>
</feature>
<feature type="compositionally biased region" description="Acidic residues" evidence="1">
    <location>
        <begin position="7"/>
        <end position="30"/>
    </location>
</feature>
<feature type="compositionally biased region" description="Acidic residues" evidence="1">
    <location>
        <begin position="105"/>
        <end position="119"/>
    </location>
</feature>
<name>A0A7W9A564_9CAUL</name>
<evidence type="ECO:0000256" key="1">
    <source>
        <dbReference type="SAM" id="MobiDB-lite"/>
    </source>
</evidence>
<keyword evidence="3" id="KW-1185">Reference proteome</keyword>
<dbReference type="OrthoDB" id="7193488at2"/>
<evidence type="ECO:0000313" key="2">
    <source>
        <dbReference type="EMBL" id="MBB5661669.1"/>
    </source>
</evidence>
<protein>
    <submittedName>
        <fullName evidence="2">Uncharacterized protein</fullName>
    </submittedName>
</protein>
<reference evidence="2 3" key="1">
    <citation type="submission" date="2020-08" db="EMBL/GenBank/DDBJ databases">
        <title>Genomic Encyclopedia of Type Strains, Phase IV (KMG-IV): sequencing the most valuable type-strain genomes for metagenomic binning, comparative biology and taxonomic classification.</title>
        <authorList>
            <person name="Goeker M."/>
        </authorList>
    </citation>
    <scope>NUCLEOTIDE SEQUENCE [LARGE SCALE GENOMIC DNA]</scope>
    <source>
        <strain evidence="2 3">DSM 24448</strain>
    </source>
</reference>
<gene>
    <name evidence="2" type="ORF">FHS65_002434</name>
</gene>
<feature type="compositionally biased region" description="Basic and acidic residues" evidence="1">
    <location>
        <begin position="64"/>
        <end position="74"/>
    </location>
</feature>
<dbReference type="RefSeq" id="WP_123286165.1">
    <property type="nucleotide sequence ID" value="NZ_JACIJB010000013.1"/>
</dbReference>
<dbReference type="Proteomes" id="UP000548978">
    <property type="component" value="Unassembled WGS sequence"/>
</dbReference>
<evidence type="ECO:0000313" key="3">
    <source>
        <dbReference type="Proteomes" id="UP000548978"/>
    </source>
</evidence>
<organism evidence="2 3">
    <name type="scientific">Brevundimonas halotolerans</name>
    <dbReference type="NCBI Taxonomy" id="69670"/>
    <lineage>
        <taxon>Bacteria</taxon>
        <taxon>Pseudomonadati</taxon>
        <taxon>Pseudomonadota</taxon>
        <taxon>Alphaproteobacteria</taxon>
        <taxon>Caulobacterales</taxon>
        <taxon>Caulobacteraceae</taxon>
        <taxon>Brevundimonas</taxon>
    </lineage>
</organism>
<sequence>MTPADNTPDEQDQSETFDETHIDDEGEGDILPDQADPVLDVTQREGDAGEEDDDADEIQTLQRADPDGRVESRPDEIELVYDGLMRNRRGAQASAAHWEARRLDDDDIEALGYGPEDDTPPSTDRTPA</sequence>